<dbReference type="InterPro" id="IPR008775">
    <property type="entry name" value="Phytyl_CoA_dOase-like"/>
</dbReference>
<dbReference type="SUPFAM" id="SSF51197">
    <property type="entry name" value="Clavaminate synthase-like"/>
    <property type="match status" value="1"/>
</dbReference>
<reference evidence="1" key="1">
    <citation type="submission" date="2021-07" db="EMBL/GenBank/DDBJ databases">
        <authorList>
            <person name="Durling M."/>
        </authorList>
    </citation>
    <scope>NUCLEOTIDE SEQUENCE</scope>
</reference>
<dbReference type="EMBL" id="CAJVRL010000071">
    <property type="protein sequence ID" value="CAG8956607.1"/>
    <property type="molecule type" value="Genomic_DNA"/>
</dbReference>
<comment type="caution">
    <text evidence="1">The sequence shown here is derived from an EMBL/GenBank/DDBJ whole genome shotgun (WGS) entry which is preliminary data.</text>
</comment>
<evidence type="ECO:0000313" key="1">
    <source>
        <dbReference type="EMBL" id="CAG8956607.1"/>
    </source>
</evidence>
<proteinExistence type="predicted"/>
<dbReference type="Gene3D" id="2.60.120.620">
    <property type="entry name" value="q2cbj1_9rhob like domain"/>
    <property type="match status" value="1"/>
</dbReference>
<protein>
    <recommendedName>
        <fullName evidence="3">Phytanoyl-CoA dioxygenase</fullName>
    </recommendedName>
</protein>
<organism evidence="1 2">
    <name type="scientific">Hymenoscyphus fraxineus</name>
    <dbReference type="NCBI Taxonomy" id="746836"/>
    <lineage>
        <taxon>Eukaryota</taxon>
        <taxon>Fungi</taxon>
        <taxon>Dikarya</taxon>
        <taxon>Ascomycota</taxon>
        <taxon>Pezizomycotina</taxon>
        <taxon>Leotiomycetes</taxon>
        <taxon>Helotiales</taxon>
        <taxon>Helotiaceae</taxon>
        <taxon>Hymenoscyphus</taxon>
    </lineage>
</organism>
<gene>
    <name evidence="1" type="ORF">HYFRA_00011918</name>
</gene>
<sequence length="313" mass="34840">MMQPADRKIHPPPPPLDANYKPSVRIAELPITASVDEMIEILDRDGGFILNNLLSPEQLAQVEKDTLDWTGDKAINQNGLAIVPKETLLVGGLVGKSPTMASLCEHPHLVELRRRILTEDGSRQQEEIDVPYHIDPLLSLSLSFRVRSGAPRQRLHRDDSIHVIDHSLPYKLEKVSQFACLIAGVKTTMENGATMFVPGSHLWDEKRLPRTDEVTFAEMEPGSALIFLAGAYHGAGQNSVKDFTRVVHGLFFCRGIYRTEENQFLAIPRSKVLGMSPMMQNLLGYKLPNMPLGMVENSDVMTDLKGVLERASV</sequence>
<evidence type="ECO:0008006" key="3">
    <source>
        <dbReference type="Google" id="ProtNLM"/>
    </source>
</evidence>
<dbReference type="AlphaFoldDB" id="A0A9N9L403"/>
<evidence type="ECO:0000313" key="2">
    <source>
        <dbReference type="Proteomes" id="UP000696280"/>
    </source>
</evidence>
<accession>A0A9N9L403</accession>
<dbReference type="Pfam" id="PF05721">
    <property type="entry name" value="PhyH"/>
    <property type="match status" value="1"/>
</dbReference>
<keyword evidence="2" id="KW-1185">Reference proteome</keyword>
<dbReference type="Proteomes" id="UP000696280">
    <property type="component" value="Unassembled WGS sequence"/>
</dbReference>
<name>A0A9N9L403_9HELO</name>
<dbReference type="OrthoDB" id="445007at2759"/>